<evidence type="ECO:0000259" key="1">
    <source>
        <dbReference type="Pfam" id="PF12022"/>
    </source>
</evidence>
<dbReference type="GO" id="GO:0007030">
    <property type="term" value="P:Golgi organization"/>
    <property type="evidence" value="ECO:0007669"/>
    <property type="project" value="InterPro"/>
</dbReference>
<dbReference type="GO" id="GO:0006891">
    <property type="term" value="P:intra-Golgi vesicle-mediated transport"/>
    <property type="evidence" value="ECO:0007669"/>
    <property type="project" value="TreeGrafter"/>
</dbReference>
<dbReference type="GO" id="GO:0015031">
    <property type="term" value="P:protein transport"/>
    <property type="evidence" value="ECO:0007669"/>
    <property type="project" value="InterPro"/>
</dbReference>
<proteinExistence type="predicted"/>
<dbReference type="PANTHER" id="PTHR12961:SF0">
    <property type="entry name" value="CONSERVED OLIGOMERIC GOLGI COMPLEX SUBUNIT 2"/>
    <property type="match status" value="1"/>
</dbReference>
<feature type="domain" description="COG complex component COG2 C-terminal" evidence="1">
    <location>
        <begin position="177"/>
        <end position="292"/>
    </location>
</feature>
<protein>
    <recommendedName>
        <fullName evidence="1">COG complex component COG2 C-terminal domain-containing protein</fullName>
    </recommendedName>
</protein>
<dbReference type="InterPro" id="IPR024603">
    <property type="entry name" value="COG_complex_COG2_C"/>
</dbReference>
<dbReference type="Pfam" id="PF12022">
    <property type="entry name" value="COG2_C"/>
    <property type="match status" value="1"/>
</dbReference>
<evidence type="ECO:0000313" key="2">
    <source>
        <dbReference type="EnsemblPlants" id="Kaladp0011s1043.1.v1.1"/>
    </source>
</evidence>
<sequence>MRAPLLELREKIGQFRDGVDSSLVALQNGLRQRTEASLAREVLELLLDAFHVVSKVENLIKELPNVLADESNGEDLPFIQNMEKRIQSASLLLDGCLGHCLVNGYEHRDEVAILNCLRAYAAIDNMSHAKEIFRTTVVAPMVQKIIPPRSGVVAGVNGDELENDYRQLKEGIEKGYKFFLEISSHLKHIKGISATYRMTNKPVPSRYSNYVSGVLRPLKAYLEGQLAVKYLTTGMKNELVQRAAVQITDCYYELAEEIVNVARKAETSLMKLHQGAQKRNAAGGGTKTDSADSNVSIWTMHLKESKDLCDRKKKEAQAFPQRVKEATEKHLATLKSIIAWSGLWSTMKSTLQNFSPNGKSSKCLPRQRRV</sequence>
<dbReference type="Proteomes" id="UP000594263">
    <property type="component" value="Unplaced"/>
</dbReference>
<dbReference type="Gramene" id="Kaladp0011s1043.1.v1.1">
    <property type="protein sequence ID" value="Kaladp0011s1043.1.v1.1"/>
    <property type="gene ID" value="Kaladp0011s1043.v1.1"/>
</dbReference>
<dbReference type="InterPro" id="IPR009316">
    <property type="entry name" value="COG2"/>
</dbReference>
<name>A0A7N0RJ27_KALFE</name>
<accession>A0A7N0RJ27</accession>
<dbReference type="PANTHER" id="PTHR12961">
    <property type="entry name" value="CONSERVED OLIGOMERIC GOLGI COMPLEX COMPONENT 2"/>
    <property type="match status" value="1"/>
</dbReference>
<dbReference type="AlphaFoldDB" id="A0A7N0RJ27"/>
<evidence type="ECO:0000313" key="3">
    <source>
        <dbReference type="Proteomes" id="UP000594263"/>
    </source>
</evidence>
<organism evidence="2 3">
    <name type="scientific">Kalanchoe fedtschenkoi</name>
    <name type="common">Lavender scallops</name>
    <name type="synonym">South American air plant</name>
    <dbReference type="NCBI Taxonomy" id="63787"/>
    <lineage>
        <taxon>Eukaryota</taxon>
        <taxon>Viridiplantae</taxon>
        <taxon>Streptophyta</taxon>
        <taxon>Embryophyta</taxon>
        <taxon>Tracheophyta</taxon>
        <taxon>Spermatophyta</taxon>
        <taxon>Magnoliopsida</taxon>
        <taxon>eudicotyledons</taxon>
        <taxon>Gunneridae</taxon>
        <taxon>Pentapetalae</taxon>
        <taxon>Saxifragales</taxon>
        <taxon>Crassulaceae</taxon>
        <taxon>Kalanchoe</taxon>
    </lineage>
</organism>
<dbReference type="GO" id="GO:0016020">
    <property type="term" value="C:membrane"/>
    <property type="evidence" value="ECO:0007669"/>
    <property type="project" value="InterPro"/>
</dbReference>
<reference evidence="2" key="1">
    <citation type="submission" date="2021-01" db="UniProtKB">
        <authorList>
            <consortium name="EnsemblPlants"/>
        </authorList>
    </citation>
    <scope>IDENTIFICATION</scope>
</reference>
<dbReference type="EnsemblPlants" id="Kaladp0011s1043.1.v1.1">
    <property type="protein sequence ID" value="Kaladp0011s1043.1.v1.1"/>
    <property type="gene ID" value="Kaladp0011s1043.v1.1"/>
</dbReference>
<dbReference type="GO" id="GO:0017119">
    <property type="term" value="C:Golgi transport complex"/>
    <property type="evidence" value="ECO:0007669"/>
    <property type="project" value="TreeGrafter"/>
</dbReference>
<keyword evidence="3" id="KW-1185">Reference proteome</keyword>